<comment type="catalytic activity">
    <reaction evidence="9">
        <text>5,6-dimethylbenzimidazole + nicotinate beta-D-ribonucleotide = alpha-ribazole 5'-phosphate + nicotinate + H(+)</text>
        <dbReference type="Rhea" id="RHEA:11196"/>
        <dbReference type="ChEBI" id="CHEBI:15378"/>
        <dbReference type="ChEBI" id="CHEBI:15890"/>
        <dbReference type="ChEBI" id="CHEBI:32544"/>
        <dbReference type="ChEBI" id="CHEBI:57502"/>
        <dbReference type="ChEBI" id="CHEBI:57918"/>
        <dbReference type="EC" id="2.4.2.21"/>
    </reaction>
</comment>
<evidence type="ECO:0000313" key="12">
    <source>
        <dbReference type="Proteomes" id="UP000613266"/>
    </source>
</evidence>
<keyword evidence="7" id="KW-0808">Transferase</keyword>
<dbReference type="RefSeq" id="WP_198109643.1">
    <property type="nucleotide sequence ID" value="NZ_JAEDAK010000002.1"/>
</dbReference>
<reference evidence="11" key="1">
    <citation type="submission" date="2020-12" db="EMBL/GenBank/DDBJ databases">
        <title>The genome sequence of Inhella sp. 1Y17.</title>
        <authorList>
            <person name="Liu Y."/>
        </authorList>
    </citation>
    <scope>NUCLEOTIDE SEQUENCE</scope>
    <source>
        <strain evidence="11">1Y17</strain>
    </source>
</reference>
<accession>A0A931J1X0</accession>
<evidence type="ECO:0000256" key="3">
    <source>
        <dbReference type="ARBA" id="ARBA00011991"/>
    </source>
</evidence>
<dbReference type="CDD" id="cd02439">
    <property type="entry name" value="DMB-PRT_CobT"/>
    <property type="match status" value="1"/>
</dbReference>
<dbReference type="AlphaFoldDB" id="A0A931J1X0"/>
<comment type="pathway">
    <text evidence="1">Nucleoside biosynthesis; alpha-ribazole biosynthesis; alpha-ribazole from 5,6-dimethylbenzimidazole: step 1/2.</text>
</comment>
<dbReference type="InterPro" id="IPR003200">
    <property type="entry name" value="Nict_dMeBzImd_PRibTrfase"/>
</dbReference>
<evidence type="ECO:0000256" key="6">
    <source>
        <dbReference type="ARBA" id="ARBA00022676"/>
    </source>
</evidence>
<feature type="region of interest" description="Disordered" evidence="10">
    <location>
        <begin position="343"/>
        <end position="392"/>
    </location>
</feature>
<evidence type="ECO:0000313" key="11">
    <source>
        <dbReference type="EMBL" id="MBH9576029.1"/>
    </source>
</evidence>
<protein>
    <recommendedName>
        <fullName evidence="4">Nicotinate-nucleotide--dimethylbenzimidazole phosphoribosyltransferase</fullName>
        <ecNumber evidence="3">2.4.2.21</ecNumber>
    </recommendedName>
    <alternativeName>
        <fullName evidence="8">N(1)-alpha-phosphoribosyltransferase</fullName>
    </alternativeName>
</protein>
<evidence type="ECO:0000256" key="4">
    <source>
        <dbReference type="ARBA" id="ARBA00015486"/>
    </source>
</evidence>
<sequence>MTIHESLISPTANPELERALRERLARRSAIAGGFGELEPLAVRLGLIQNTLTPKFQNPVLALFAADHGLAVEGVGAQWGRSTHDQAMLALQGRLPSTVLARLHGLQLQVIDCGIAEDMAPHPKLQLRKVAHGTRNSIFGQAMSRENLHAALRVGMEIANNLDGNVLACAGMGMASNECAALLLSRLDARLLRELLSPQSMAALDLLEAVLSRHREALDAMDAMAAFGGYEIAVMAGAMLVAASKRMLILVDGLPACAALRCAASIAAPVTDYVLFCRSNREPGLDTALHGFHAGALLSLGMDSADGTGATLAWPLVRSAAALLSDVHEFPMQSAIAGGTAPVAALQDSEADEPEPTATTPADFTEATTVPASATELLPLEERSTYSGNPLLD</sequence>
<evidence type="ECO:0000256" key="7">
    <source>
        <dbReference type="ARBA" id="ARBA00022679"/>
    </source>
</evidence>
<dbReference type="InterPro" id="IPR023195">
    <property type="entry name" value="Nict_dMeBzImd_PRibTrfase_N"/>
</dbReference>
<dbReference type="Gene3D" id="3.40.50.10210">
    <property type="match status" value="1"/>
</dbReference>
<dbReference type="SUPFAM" id="SSF52733">
    <property type="entry name" value="Nicotinate mononucleotide:5,6-dimethylbenzimidazole phosphoribosyltransferase (CobT)"/>
    <property type="match status" value="1"/>
</dbReference>
<dbReference type="PANTHER" id="PTHR43463:SF1">
    <property type="entry name" value="NICOTINATE-NUCLEOTIDE--DIMETHYLBENZIMIDAZOLE PHOSPHORIBOSYLTRANSFERASE"/>
    <property type="match status" value="1"/>
</dbReference>
<dbReference type="GO" id="GO:0009236">
    <property type="term" value="P:cobalamin biosynthetic process"/>
    <property type="evidence" value="ECO:0007669"/>
    <property type="project" value="UniProtKB-KW"/>
</dbReference>
<comment type="caution">
    <text evidence="11">The sequence shown here is derived from an EMBL/GenBank/DDBJ whole genome shotgun (WGS) entry which is preliminary data.</text>
</comment>
<dbReference type="GO" id="GO:0008939">
    <property type="term" value="F:nicotinate-nucleotide-dimethylbenzimidazole phosphoribosyltransferase activity"/>
    <property type="evidence" value="ECO:0007669"/>
    <property type="project" value="UniProtKB-EC"/>
</dbReference>
<keyword evidence="6 11" id="KW-0328">Glycosyltransferase</keyword>
<evidence type="ECO:0000256" key="10">
    <source>
        <dbReference type="SAM" id="MobiDB-lite"/>
    </source>
</evidence>
<dbReference type="Gene3D" id="1.10.1610.10">
    <property type="match status" value="1"/>
</dbReference>
<dbReference type="EMBL" id="JAEDAK010000002">
    <property type="protein sequence ID" value="MBH9576029.1"/>
    <property type="molecule type" value="Genomic_DNA"/>
</dbReference>
<evidence type="ECO:0000256" key="2">
    <source>
        <dbReference type="ARBA" id="ARBA00007110"/>
    </source>
</evidence>
<feature type="compositionally biased region" description="Polar residues" evidence="10">
    <location>
        <begin position="356"/>
        <end position="371"/>
    </location>
</feature>
<proteinExistence type="inferred from homology"/>
<comment type="similarity">
    <text evidence="2">Belongs to the CobT family.</text>
</comment>
<evidence type="ECO:0000256" key="9">
    <source>
        <dbReference type="ARBA" id="ARBA00047340"/>
    </source>
</evidence>
<organism evidence="11 12">
    <name type="scientific">Inhella proteolytica</name>
    <dbReference type="NCBI Taxonomy" id="2795029"/>
    <lineage>
        <taxon>Bacteria</taxon>
        <taxon>Pseudomonadati</taxon>
        <taxon>Pseudomonadota</taxon>
        <taxon>Betaproteobacteria</taxon>
        <taxon>Burkholderiales</taxon>
        <taxon>Sphaerotilaceae</taxon>
        <taxon>Inhella</taxon>
    </lineage>
</organism>
<dbReference type="PANTHER" id="PTHR43463">
    <property type="entry name" value="NICOTINATE-NUCLEOTIDE--DIMETHYLBENZIMIDAZOLE PHOSPHORIBOSYLTRANSFERASE"/>
    <property type="match status" value="1"/>
</dbReference>
<gene>
    <name evidence="11" type="ORF">I7X39_03835</name>
</gene>
<dbReference type="InterPro" id="IPR036087">
    <property type="entry name" value="Nict_dMeBzImd_PRibTrfase_sf"/>
</dbReference>
<dbReference type="EC" id="2.4.2.21" evidence="3"/>
<dbReference type="Pfam" id="PF02277">
    <property type="entry name" value="DBI_PRT"/>
    <property type="match status" value="1"/>
</dbReference>
<evidence type="ECO:0000256" key="5">
    <source>
        <dbReference type="ARBA" id="ARBA00022573"/>
    </source>
</evidence>
<evidence type="ECO:0000256" key="1">
    <source>
        <dbReference type="ARBA" id="ARBA00005049"/>
    </source>
</evidence>
<name>A0A931J1X0_9BURK</name>
<evidence type="ECO:0000256" key="8">
    <source>
        <dbReference type="ARBA" id="ARBA00030686"/>
    </source>
</evidence>
<keyword evidence="12" id="KW-1185">Reference proteome</keyword>
<keyword evidence="5" id="KW-0169">Cobalamin biosynthesis</keyword>
<dbReference type="Proteomes" id="UP000613266">
    <property type="component" value="Unassembled WGS sequence"/>
</dbReference>